<keyword evidence="2" id="KW-1133">Transmembrane helix</keyword>
<feature type="region of interest" description="Disordered" evidence="1">
    <location>
        <begin position="1"/>
        <end position="26"/>
    </location>
</feature>
<protein>
    <submittedName>
        <fullName evidence="3">Uncharacterized protein</fullName>
    </submittedName>
</protein>
<evidence type="ECO:0000256" key="1">
    <source>
        <dbReference type="SAM" id="MobiDB-lite"/>
    </source>
</evidence>
<keyword evidence="2" id="KW-0812">Transmembrane</keyword>
<sequence length="67" mass="7180">MEAGEGVQVRERGRTSPGPGPDAGVSSVAAAEVSARGPPLSGTSYWLDFWLLILFDLVLFIFVYLLP</sequence>
<keyword evidence="4" id="KW-1185">Reference proteome</keyword>
<reference evidence="3" key="1">
    <citation type="submission" date="2025-08" db="UniProtKB">
        <authorList>
            <consortium name="Ensembl"/>
        </authorList>
    </citation>
    <scope>IDENTIFICATION</scope>
</reference>
<dbReference type="Pfam" id="PF17696">
    <property type="entry name" value="ALN"/>
    <property type="match status" value="1"/>
</dbReference>
<evidence type="ECO:0000256" key="2">
    <source>
        <dbReference type="SAM" id="Phobius"/>
    </source>
</evidence>
<feature type="transmembrane region" description="Helical" evidence="2">
    <location>
        <begin position="49"/>
        <end position="66"/>
    </location>
</feature>
<dbReference type="Proteomes" id="UP000694545">
    <property type="component" value="Unplaced"/>
</dbReference>
<name>A0A8D2L834_VARKO</name>
<organism evidence="3 4">
    <name type="scientific">Varanus komodoensis</name>
    <name type="common">Komodo dragon</name>
    <dbReference type="NCBI Taxonomy" id="61221"/>
    <lineage>
        <taxon>Eukaryota</taxon>
        <taxon>Metazoa</taxon>
        <taxon>Chordata</taxon>
        <taxon>Craniata</taxon>
        <taxon>Vertebrata</taxon>
        <taxon>Euteleostomi</taxon>
        <taxon>Lepidosauria</taxon>
        <taxon>Squamata</taxon>
        <taxon>Bifurcata</taxon>
        <taxon>Unidentata</taxon>
        <taxon>Episquamata</taxon>
        <taxon>Toxicofera</taxon>
        <taxon>Anguimorpha</taxon>
        <taxon>Paleoanguimorpha</taxon>
        <taxon>Varanoidea</taxon>
        <taxon>Varanidae</taxon>
        <taxon>Varanus</taxon>
    </lineage>
</organism>
<reference evidence="3" key="2">
    <citation type="submission" date="2025-09" db="UniProtKB">
        <authorList>
            <consortium name="Ensembl"/>
        </authorList>
    </citation>
    <scope>IDENTIFICATION</scope>
</reference>
<keyword evidence="2" id="KW-0472">Membrane</keyword>
<dbReference type="OMA" id="WLDLWLM"/>
<dbReference type="AlphaFoldDB" id="A0A8D2L834"/>
<dbReference type="InterPro" id="IPR038780">
    <property type="entry name" value="ALN"/>
</dbReference>
<evidence type="ECO:0000313" key="4">
    <source>
        <dbReference type="Proteomes" id="UP000694545"/>
    </source>
</evidence>
<evidence type="ECO:0000313" key="3">
    <source>
        <dbReference type="Ensembl" id="ENSVKKP00000018188.1"/>
    </source>
</evidence>
<dbReference type="Ensembl" id="ENSVKKT00000018649.1">
    <property type="protein sequence ID" value="ENSVKKP00000018188.1"/>
    <property type="gene ID" value="ENSVKKG00000012408.1"/>
</dbReference>
<accession>A0A8D2L834</accession>
<proteinExistence type="predicted"/>